<dbReference type="Pfam" id="PF11009">
    <property type="entry name" value="BrxC"/>
    <property type="match status" value="1"/>
</dbReference>
<gene>
    <name evidence="1" type="ORF">B4121_0918</name>
</gene>
<comment type="caution">
    <text evidence="1">The sequence shown here is derived from an EMBL/GenBank/DDBJ whole genome shotgun (WGS) entry which is preliminary data.</text>
</comment>
<name>A0A6N2GTN7_9BACI</name>
<proteinExistence type="predicted"/>
<dbReference type="InterPro" id="IPR022551">
    <property type="entry name" value="BrxC"/>
</dbReference>
<protein>
    <submittedName>
        <fullName evidence="1">Ral stress protein</fullName>
    </submittedName>
</protein>
<reference evidence="1 2" key="1">
    <citation type="journal article" date="2016" name="Front. Microbiol.">
        <title>High-Level Heat Resistance of Spores of Bacillus amyloliquefaciens and Bacillus licheniformis Results from the Presence of a spoVA Operon in a Tn1546 Transposon.</title>
        <authorList>
            <person name="Berendsen E.M."/>
            <person name="Koning R.A."/>
            <person name="Boekhorst J."/>
            <person name="de Jong A."/>
            <person name="Kuipers O.P."/>
            <person name="Wells-Bennik M.H."/>
        </authorList>
    </citation>
    <scope>NUCLEOTIDE SEQUENCE [LARGE SCALE GENOMIC DNA]</scope>
    <source>
        <strain evidence="1 2">B4121</strain>
    </source>
</reference>
<dbReference type="NCBIfam" id="TIGR04019">
    <property type="entry name" value="B_thiol_YtxJ"/>
    <property type="match status" value="1"/>
</dbReference>
<evidence type="ECO:0000313" key="1">
    <source>
        <dbReference type="EMBL" id="OLF96707.1"/>
    </source>
</evidence>
<organism evidence="1 2">
    <name type="scientific">Bacillus paralicheniformis</name>
    <dbReference type="NCBI Taxonomy" id="1648923"/>
    <lineage>
        <taxon>Bacteria</taxon>
        <taxon>Bacillati</taxon>
        <taxon>Bacillota</taxon>
        <taxon>Bacilli</taxon>
        <taxon>Bacillales</taxon>
        <taxon>Bacillaceae</taxon>
        <taxon>Bacillus</taxon>
    </lineage>
</organism>
<dbReference type="EMBL" id="LKPO01000004">
    <property type="protein sequence ID" value="OLF96707.1"/>
    <property type="molecule type" value="Genomic_DNA"/>
</dbReference>
<dbReference type="Proteomes" id="UP000185604">
    <property type="component" value="Unassembled WGS sequence"/>
</dbReference>
<dbReference type="SUPFAM" id="SSF52833">
    <property type="entry name" value="Thioredoxin-like"/>
    <property type="match status" value="1"/>
</dbReference>
<evidence type="ECO:0000313" key="2">
    <source>
        <dbReference type="Proteomes" id="UP000185604"/>
    </source>
</evidence>
<sequence>MEEREITVSKQLIQTEDEFKKLAENNDTFIFLKHSVTCPISRRAFEEFESFANQHEDIPAYYLKVQESRPLSNYIAEQYGIKHESPQAFIFTNGNVKWHASHSQITAQALAENSR</sequence>
<dbReference type="InterPro" id="IPR036249">
    <property type="entry name" value="Thioredoxin-like_sf"/>
</dbReference>
<dbReference type="Gene3D" id="3.40.30.10">
    <property type="entry name" value="Glutaredoxin"/>
    <property type="match status" value="1"/>
</dbReference>
<dbReference type="AlphaFoldDB" id="A0A6N2GTN7"/>
<accession>A0A6N2GTN7</accession>